<dbReference type="PANTHER" id="PTHR11559">
    <property type="entry name" value="CARBOXYLESTERASE"/>
    <property type="match status" value="1"/>
</dbReference>
<evidence type="ECO:0000256" key="4">
    <source>
        <dbReference type="SAM" id="MobiDB-lite"/>
    </source>
</evidence>
<comment type="similarity">
    <text evidence="1">Belongs to the type-B carboxylesterase/lipase family.</text>
</comment>
<feature type="region of interest" description="Disordered" evidence="4">
    <location>
        <begin position="586"/>
        <end position="611"/>
    </location>
</feature>
<accession>A0AAD1TCG0</accession>
<feature type="domain" description="Carboxylesterase type B" evidence="5">
    <location>
        <begin position="1636"/>
        <end position="1756"/>
    </location>
</feature>
<dbReference type="InterPro" id="IPR019826">
    <property type="entry name" value="Carboxylesterase_B_AS"/>
</dbReference>
<feature type="domain" description="Carboxylesterase type B" evidence="5">
    <location>
        <begin position="704"/>
        <end position="811"/>
    </location>
</feature>
<evidence type="ECO:0000256" key="1">
    <source>
        <dbReference type="ARBA" id="ARBA00005964"/>
    </source>
</evidence>
<evidence type="ECO:0000259" key="5">
    <source>
        <dbReference type="Pfam" id="PF00135"/>
    </source>
</evidence>
<dbReference type="InterPro" id="IPR019819">
    <property type="entry name" value="Carboxylesterase_B_CS"/>
</dbReference>
<dbReference type="Proteomes" id="UP001295444">
    <property type="component" value="Chromosome 12"/>
</dbReference>
<protein>
    <submittedName>
        <fullName evidence="6">Carboxylesterase 5A-like</fullName>
    </submittedName>
</protein>
<dbReference type="SUPFAM" id="SSF53474">
    <property type="entry name" value="alpha/beta-Hydrolases"/>
    <property type="match status" value="4"/>
</dbReference>
<evidence type="ECO:0000256" key="2">
    <source>
        <dbReference type="ARBA" id="ARBA00022801"/>
    </source>
</evidence>
<evidence type="ECO:0000313" key="7">
    <source>
        <dbReference type="Proteomes" id="UP001295444"/>
    </source>
</evidence>
<dbReference type="EMBL" id="OW240923">
    <property type="protein sequence ID" value="CAH2324161.1"/>
    <property type="molecule type" value="Genomic_DNA"/>
</dbReference>
<organism evidence="6 7">
    <name type="scientific">Pelobates cultripes</name>
    <name type="common">Western spadefoot toad</name>
    <dbReference type="NCBI Taxonomy" id="61616"/>
    <lineage>
        <taxon>Eukaryota</taxon>
        <taxon>Metazoa</taxon>
        <taxon>Chordata</taxon>
        <taxon>Craniata</taxon>
        <taxon>Vertebrata</taxon>
        <taxon>Euteleostomi</taxon>
        <taxon>Amphibia</taxon>
        <taxon>Batrachia</taxon>
        <taxon>Anura</taxon>
        <taxon>Pelobatoidea</taxon>
        <taxon>Pelobatidae</taxon>
        <taxon>Pelobates</taxon>
    </lineage>
</organism>
<dbReference type="PROSITE" id="PS00941">
    <property type="entry name" value="CARBOXYLESTERASE_B_2"/>
    <property type="match status" value="3"/>
</dbReference>
<dbReference type="GO" id="GO:0016787">
    <property type="term" value="F:hydrolase activity"/>
    <property type="evidence" value="ECO:0007669"/>
    <property type="project" value="UniProtKB-KW"/>
</dbReference>
<gene>
    <name evidence="6" type="ORF">PECUL_23A055925</name>
</gene>
<dbReference type="InterPro" id="IPR050309">
    <property type="entry name" value="Type-B_Carboxylest/Lipase"/>
</dbReference>
<evidence type="ECO:0000313" key="6">
    <source>
        <dbReference type="EMBL" id="CAH2324161.1"/>
    </source>
</evidence>
<keyword evidence="7" id="KW-1185">Reference proteome</keyword>
<dbReference type="PROSITE" id="PS00122">
    <property type="entry name" value="CARBOXYLESTERASE_B_1"/>
    <property type="match status" value="2"/>
</dbReference>
<dbReference type="Gene3D" id="3.40.50.1820">
    <property type="entry name" value="alpha/beta hydrolase"/>
    <property type="match status" value="5"/>
</dbReference>
<dbReference type="FunFam" id="3.40.50.1820:FF:000011">
    <property type="entry name" value="Carboxylic ester hydrolase"/>
    <property type="match status" value="2"/>
</dbReference>
<name>A0AAD1TCG0_PELCU</name>
<feature type="domain" description="Carboxylesterase type B" evidence="5">
    <location>
        <begin position="10"/>
        <end position="558"/>
    </location>
</feature>
<feature type="domain" description="Carboxylesterase type B" evidence="5">
    <location>
        <begin position="1480"/>
        <end position="1534"/>
    </location>
</feature>
<dbReference type="InterPro" id="IPR029058">
    <property type="entry name" value="AB_hydrolase_fold"/>
</dbReference>
<keyword evidence="2" id="KW-0378">Hydrolase</keyword>
<feature type="domain" description="Carboxylesterase type B" evidence="5">
    <location>
        <begin position="906"/>
        <end position="1393"/>
    </location>
</feature>
<evidence type="ECO:0000256" key="3">
    <source>
        <dbReference type="ARBA" id="ARBA00023157"/>
    </source>
</evidence>
<feature type="compositionally biased region" description="Basic residues" evidence="4">
    <location>
        <begin position="586"/>
        <end position="595"/>
    </location>
</feature>
<dbReference type="CDD" id="cd00312">
    <property type="entry name" value="Esterase_lipase"/>
    <property type="match status" value="2"/>
</dbReference>
<proteinExistence type="inferred from homology"/>
<reference evidence="6" key="1">
    <citation type="submission" date="2022-03" db="EMBL/GenBank/DDBJ databases">
        <authorList>
            <person name="Alioto T."/>
            <person name="Alioto T."/>
            <person name="Gomez Garrido J."/>
        </authorList>
    </citation>
    <scope>NUCLEOTIDE SEQUENCE</scope>
</reference>
<sequence>MPFSGQTDKQPLVTTKYGKLLGRKVKVLETDRPVDTFMGIPFAKPPVGELRFANPQPPAPWNSIRDATKDPPMCLQNQKLMEELKKHFKIETPSPPFSEDCLYINIFTPGDREKNSKLPVMMFIHGGGLQVGGAIFFDGAALSAYGNVVTVTIQYRLAFLGFTSLNVFPDKENAISTKDKELPGNYGFMDQVAALQWIQENIKDFGGDPESVTVFGESAGGLSTSALVLSPLAKGLFHRAIAESGTALFHILMITDHKEMISRINNTGELFYVLSYVANKSGCDPDTLADCLKKKTEKEILLISDSTGLLDVPGCVDGVFLPKPPEEIMANKQSNNVPFMIGINNQEFGWLLFQVMNVDDFQNGMDKQTVQSLLKIFNFLKGIKSLNGNLHQELYLTEKSIPLVMEEYFGDTSDPFEIRDRFLDLCGDIIFVIPALKTAKYHRDSGFPVYFYEFQHPLAVAKNTRPDYVKSDHGDELYYVMGAPFLHPDASAKDGRTEKERHFSKTMMKYWANFARNGDPNGPGLVKWPRYQENEAYMQLDLEQKPSEKYKADKFVFWTKTLPEAIQKIVPVKDFISGSVSEHCRSRTGNHRHARGQNCLRRANGPPSGHDNHNGCHGPGAPLCNFPAARRPVSQRGAGKEDSVLLGPLFNVPRLASSTMRSPPSLARYMANPLSGYKIAGASNGILSLLKTRVFNVCREKHDQPLVTTKYGKLLGERVTVKGTDRRVDNFFEVPFAKPPVGELGFACPEPPVPWDSYSYATKDSPMCLQNISILEQFMELSKIKIELPPVSEDCLYLNIYTPADREKNTPLLGLLAYPEHRNMCLMNGKAVCNLVTALVEAARIGMTAKADPSKLCSRCSTREENSEILHAVYEISADHRHDTNTSWVSTDAGWILQGIGEKHDQPLVTTKYGKLLGERVTVKGTDRPIDTFYGVPFAKPPVRELRFARPEPPVPWDSYRDATKEPPMCLQNISILEQFMELSKKKIEFPPVSEDCLYLNIYTPADREKNTPLPVMVFIHGGALALGGANLFNGAALSAYEDVVVVVIQYRLGITGFFCSGDNEAPGNFGFLDQIAALQWVQGNIKDFGGNPQSVTIFGISAGGISVSALVLSPLSKGLFHRAIAESGTALMPGLMTSKHEVVIFLRNLIANISGCDPVSVVACLKEKTEKEIITIFDAMRLLGLPGCVDGLFLPKPAEEMLANKESNNVPLIIGNTNQEFGWTMLLGMNISGLEEGLEKDKVQSLLKSISMLKFKKELNEESIPLVMEEYLGDTSDPFEIRDRFLDLCGDIVFVMPALKTAKYHRDSGFPVYYYEFQHRPAVYKDRKPAYVKSDHGDDASYVMGGAFLTRDSLFNVNATEEEERFSKTIMKYWANFARNGDPNGPETYRKGEQTGCWFDAKTKSFINMNAIKWQQNTPNLLISVWSPNLFPALLACLRSQGEYGRSGNCVGSSPPVTITISHAELALRCTSPNMLNCSGDNEAPGNYGFLDQIAVLQWVQGNIEDFGGNPQSVTIFGQSSAGGISVSALLIGNISGCGPVSVVACLRRKSEEDILMISADHPLFTTGEGGGYEWEGMWLYADEVGYGYMKMSWERDGMNISGLVEGMDKDAVQSFLKSFPILECNLGWGEGLTEKSIPLVMEEYFGDTNDPLKIRDTFLDLCGDILFAMPALKTAKYHKDSGVPVYYYEFQHRPAIYKDKKPAFVKADHGDKVSYIMGGTFINRDVLFRVNATEEEKNLSKTMMKYWANFARNG</sequence>
<dbReference type="InterPro" id="IPR002018">
    <property type="entry name" value="CarbesteraseB"/>
</dbReference>
<dbReference type="Pfam" id="PF00135">
    <property type="entry name" value="COesterase"/>
    <property type="match status" value="5"/>
</dbReference>
<keyword evidence="3" id="KW-1015">Disulfide bond</keyword>